<evidence type="ECO:0000313" key="3">
    <source>
        <dbReference type="Proteomes" id="UP000034883"/>
    </source>
</evidence>
<keyword evidence="3" id="KW-1185">Reference proteome</keyword>
<organism evidence="2 3">
    <name type="scientific">Sandaracinus amylolyticus</name>
    <dbReference type="NCBI Taxonomy" id="927083"/>
    <lineage>
        <taxon>Bacteria</taxon>
        <taxon>Pseudomonadati</taxon>
        <taxon>Myxococcota</taxon>
        <taxon>Polyangia</taxon>
        <taxon>Polyangiales</taxon>
        <taxon>Sandaracinaceae</taxon>
        <taxon>Sandaracinus</taxon>
    </lineage>
</organism>
<protein>
    <submittedName>
        <fullName evidence="2">Inosose dehydratase</fullName>
    </submittedName>
</protein>
<dbReference type="InterPro" id="IPR030823">
    <property type="entry name" value="IolE/MocC"/>
</dbReference>
<dbReference type="SUPFAM" id="SSF51658">
    <property type="entry name" value="Xylose isomerase-like"/>
    <property type="match status" value="1"/>
</dbReference>
<dbReference type="PANTHER" id="PTHR12110:SF41">
    <property type="entry name" value="INOSOSE DEHYDRATASE"/>
    <property type="match status" value="1"/>
</dbReference>
<dbReference type="InterPro" id="IPR036237">
    <property type="entry name" value="Xyl_isomerase-like_sf"/>
</dbReference>
<dbReference type="AlphaFoldDB" id="A0A0F6SD95"/>
<dbReference type="STRING" id="927083.DB32_000203"/>
<dbReference type="InterPro" id="IPR050312">
    <property type="entry name" value="IolE/XylAMocC-like"/>
</dbReference>
<feature type="domain" description="Xylose isomerase-like TIM barrel" evidence="1">
    <location>
        <begin position="29"/>
        <end position="278"/>
    </location>
</feature>
<dbReference type="Pfam" id="PF01261">
    <property type="entry name" value="AP_endonuc_2"/>
    <property type="match status" value="1"/>
</dbReference>
<dbReference type="EMBL" id="CP011125">
    <property type="protein sequence ID" value="AKF03054.1"/>
    <property type="molecule type" value="Genomic_DNA"/>
</dbReference>
<accession>A0A0F6SD95</accession>
<reference evidence="2 3" key="1">
    <citation type="submission" date="2015-03" db="EMBL/GenBank/DDBJ databases">
        <title>Genome assembly of Sandaracinus amylolyticus DSM 53668.</title>
        <authorList>
            <person name="Sharma G."/>
            <person name="Subramanian S."/>
        </authorList>
    </citation>
    <scope>NUCLEOTIDE SEQUENCE [LARGE SCALE GENOMIC DNA]</scope>
    <source>
        <strain evidence="2 3">DSM 53668</strain>
    </source>
</reference>
<gene>
    <name evidence="2" type="ORF">DB32_000203</name>
</gene>
<dbReference type="Gene3D" id="3.20.20.150">
    <property type="entry name" value="Divalent-metal-dependent TIM barrel enzymes"/>
    <property type="match status" value="1"/>
</dbReference>
<dbReference type="Proteomes" id="UP000034883">
    <property type="component" value="Chromosome"/>
</dbReference>
<dbReference type="RefSeq" id="WP_075097421.1">
    <property type="nucleotide sequence ID" value="NZ_CP011125.1"/>
</dbReference>
<dbReference type="KEGG" id="samy:DB32_000203"/>
<dbReference type="NCBIfam" id="TIGR04379">
    <property type="entry name" value="myo_inos_iolE"/>
    <property type="match status" value="1"/>
</dbReference>
<name>A0A0F6SD95_9BACT</name>
<evidence type="ECO:0000259" key="1">
    <source>
        <dbReference type="Pfam" id="PF01261"/>
    </source>
</evidence>
<proteinExistence type="predicted"/>
<dbReference type="InterPro" id="IPR013022">
    <property type="entry name" value="Xyl_isomerase-like_TIM-brl"/>
</dbReference>
<sequence>MRIGVNPLIWINDDKPELGADVPLERCLSEARAVGYAGIELGHRFPRTVRELRPLLARHRLSLISGWYSAQLVERGAERELALLGPHLELLRAMRCDTLVLAETTGAVHREARPLSQRPVLDGATWQMFVRELERLAERVRAQGIRVAYHPHVGTVVQTPEEVDRLMRETSEHVGLLLDTGHFAYAAASVRDGDAAIRTCIARHGERVAHVHLKDVREEVLARAIERDEPFLDAVCAGVFTVPGDGALALEPAIAGLARRRYRGWWVVEAEQDPAIAHPLTYAKLGFANAARWVASWARGARRMRAPIVRATTRRARVGARSGRAGHARARRSRV</sequence>
<evidence type="ECO:0000313" key="2">
    <source>
        <dbReference type="EMBL" id="AKF03054.1"/>
    </source>
</evidence>
<dbReference type="PANTHER" id="PTHR12110">
    <property type="entry name" value="HYDROXYPYRUVATE ISOMERASE"/>
    <property type="match status" value="1"/>
</dbReference>
<dbReference type="OrthoDB" id="9786584at2"/>